<evidence type="ECO:0000313" key="2">
    <source>
        <dbReference type="Proteomes" id="UP000282674"/>
    </source>
</evidence>
<proteinExistence type="predicted"/>
<dbReference type="Proteomes" id="UP000282674">
    <property type="component" value="Unassembled WGS sequence"/>
</dbReference>
<gene>
    <name evidence="1" type="ORF">EBO15_05180</name>
</gene>
<dbReference type="RefSeq" id="WP_122193139.1">
    <property type="nucleotide sequence ID" value="NZ_JBHSKC010000001.1"/>
</dbReference>
<keyword evidence="2" id="KW-1185">Reference proteome</keyword>
<comment type="caution">
    <text evidence="1">The sequence shown here is derived from an EMBL/GenBank/DDBJ whole genome shotgun (WGS) entry which is preliminary data.</text>
</comment>
<sequence length="379" mass="40955">MAEDGLRGRLYGLLLPADELYDPPESVPEVLPGLHMVIAVDGDAGLDEGALNALGGPEEQLELAFRNLRELPVGKHEVVHADKGGTYHVLTGPNAFTASRVLVLDAVARQLTGQDVPDDGALFSIPDKFHILLHPISGGTVLTALAAMAEDTAALFSASETRLSPHVYWWRDGESAQLTEINGRSLTFDFPDAFRAMLGDIPEPVDDPVGFRKHHYHFVHTVLRQVSEEHGPALLATTPPGDLTDMLVKTWGDVGDDLPAGERVPPEGLRGNLIELNGNRLILVTLPEPVAAAEAYFAMIVQPAGSATTRFFTLEYAVDPITHEPGAILGEWTPEGHHLHLTDMATDPGTFLRSTAALLLADGEAEPAANKRRGLFRRR</sequence>
<evidence type="ECO:0000313" key="1">
    <source>
        <dbReference type="EMBL" id="RMI47012.1"/>
    </source>
</evidence>
<dbReference type="AlphaFoldDB" id="A0A3M2MBX3"/>
<dbReference type="OrthoDB" id="3812886at2"/>
<protein>
    <submittedName>
        <fullName evidence="1">Uncharacterized protein</fullName>
    </submittedName>
</protein>
<reference evidence="1 2" key="1">
    <citation type="submission" date="2018-10" db="EMBL/GenBank/DDBJ databases">
        <title>Isolation from soil.</title>
        <authorList>
            <person name="Hu J."/>
        </authorList>
    </citation>
    <scope>NUCLEOTIDE SEQUENCE [LARGE SCALE GENOMIC DNA]</scope>
    <source>
        <strain evidence="1 2">NEAU-Ht49</strain>
    </source>
</reference>
<name>A0A3M2MBX3_9ACTN</name>
<organism evidence="1 2">
    <name type="scientific">Actinomadura harenae</name>
    <dbReference type="NCBI Taxonomy" id="2483351"/>
    <lineage>
        <taxon>Bacteria</taxon>
        <taxon>Bacillati</taxon>
        <taxon>Actinomycetota</taxon>
        <taxon>Actinomycetes</taxon>
        <taxon>Streptosporangiales</taxon>
        <taxon>Thermomonosporaceae</taxon>
        <taxon>Actinomadura</taxon>
    </lineage>
</organism>
<dbReference type="EMBL" id="RFFG01000006">
    <property type="protein sequence ID" value="RMI47012.1"/>
    <property type="molecule type" value="Genomic_DNA"/>
</dbReference>
<accession>A0A3M2MBX3</accession>